<dbReference type="PANTHER" id="PTHR34406:SF1">
    <property type="entry name" value="PROTEIN YCEI"/>
    <property type="match status" value="1"/>
</dbReference>
<evidence type="ECO:0000313" key="4">
    <source>
        <dbReference type="EMBL" id="XCO75215.1"/>
    </source>
</evidence>
<sequence>MSLIRHCVAVALILPSLAAVAPARATGPESYGLDPVHTRVMFALSHAGFSQAIGTVSGSRGRLWFDRDDWRSARLEVEVPLTRLDLGDAKWNRAALAANLLDGKRHPLARFVSERVEPDPADPDRAQVCGRLSLRGATRPLCLDVRLNALKRHPLPPFRRTAGFSATARLSRADYGIDAWKSAIGDEVELRIEAEAVRGAYLEPSAADAVERPPEGPPSDPPADPVPSPDPSAATAEPEPRR</sequence>
<dbReference type="AlphaFoldDB" id="A0AAU8MPZ6"/>
<feature type="region of interest" description="Disordered" evidence="1">
    <location>
        <begin position="203"/>
        <end position="242"/>
    </location>
</feature>
<name>A0AAU8MPZ6_9GAMM</name>
<protein>
    <submittedName>
        <fullName evidence="4">YceI family protein</fullName>
    </submittedName>
</protein>
<dbReference type="SUPFAM" id="SSF101874">
    <property type="entry name" value="YceI-like"/>
    <property type="match status" value="1"/>
</dbReference>
<feature type="signal peptide" evidence="2">
    <location>
        <begin position="1"/>
        <end position="25"/>
    </location>
</feature>
<dbReference type="Gene3D" id="2.40.128.110">
    <property type="entry name" value="Lipid/polyisoprenoid-binding, YceI-like"/>
    <property type="match status" value="1"/>
</dbReference>
<evidence type="ECO:0000256" key="2">
    <source>
        <dbReference type="SAM" id="SignalP"/>
    </source>
</evidence>
<dbReference type="EMBL" id="CP159925">
    <property type="protein sequence ID" value="XCO75215.1"/>
    <property type="molecule type" value="Genomic_DNA"/>
</dbReference>
<feature type="chain" id="PRO_5043369761" evidence="2">
    <location>
        <begin position="26"/>
        <end position="242"/>
    </location>
</feature>
<feature type="compositionally biased region" description="Pro residues" evidence="1">
    <location>
        <begin position="215"/>
        <end position="230"/>
    </location>
</feature>
<dbReference type="SMART" id="SM00867">
    <property type="entry name" value="YceI"/>
    <property type="match status" value="1"/>
</dbReference>
<keyword evidence="2" id="KW-0732">Signal</keyword>
<dbReference type="Pfam" id="PF04264">
    <property type="entry name" value="YceI"/>
    <property type="match status" value="1"/>
</dbReference>
<gene>
    <name evidence="4" type="ORF">ABU614_23235</name>
</gene>
<evidence type="ECO:0000259" key="3">
    <source>
        <dbReference type="SMART" id="SM00867"/>
    </source>
</evidence>
<feature type="domain" description="Lipid/polyisoprenoid-binding YceI-like" evidence="3">
    <location>
        <begin position="30"/>
        <end position="197"/>
    </location>
</feature>
<dbReference type="PANTHER" id="PTHR34406">
    <property type="entry name" value="PROTEIN YCEI"/>
    <property type="match status" value="1"/>
</dbReference>
<proteinExistence type="predicted"/>
<evidence type="ECO:0000256" key="1">
    <source>
        <dbReference type="SAM" id="MobiDB-lite"/>
    </source>
</evidence>
<accession>A0AAU8MPZ6</accession>
<organism evidence="4">
    <name type="scientific">Lysobacter firmicutimachus</name>
    <dbReference type="NCBI Taxonomy" id="1792846"/>
    <lineage>
        <taxon>Bacteria</taxon>
        <taxon>Pseudomonadati</taxon>
        <taxon>Pseudomonadota</taxon>
        <taxon>Gammaproteobacteria</taxon>
        <taxon>Lysobacterales</taxon>
        <taxon>Lysobacteraceae</taxon>
        <taxon>Lysobacter</taxon>
    </lineage>
</organism>
<dbReference type="RefSeq" id="WP_363798066.1">
    <property type="nucleotide sequence ID" value="NZ_CP159925.1"/>
</dbReference>
<reference evidence="4" key="1">
    <citation type="submission" date="2024-06" db="EMBL/GenBank/DDBJ databases">
        <authorList>
            <person name="Li S."/>
        </authorList>
    </citation>
    <scope>NUCLEOTIDE SEQUENCE</scope>
    <source>
        <strain evidence="4">SR10</strain>
    </source>
</reference>
<dbReference type="InterPro" id="IPR007372">
    <property type="entry name" value="Lipid/polyisoprenoid-bd_YceI"/>
</dbReference>
<dbReference type="InterPro" id="IPR036761">
    <property type="entry name" value="TTHA0802/YceI-like_sf"/>
</dbReference>